<protein>
    <submittedName>
        <fullName evidence="1">Uncharacterized protein</fullName>
    </submittedName>
</protein>
<proteinExistence type="predicted"/>
<comment type="caution">
    <text evidence="1">The sequence shown here is derived from an EMBL/GenBank/DDBJ whole genome shotgun (WGS) entry which is preliminary data.</text>
</comment>
<feature type="non-terminal residue" evidence="1">
    <location>
        <position position="1"/>
    </location>
</feature>
<dbReference type="EMBL" id="BARS01012205">
    <property type="protein sequence ID" value="GAF98020.1"/>
    <property type="molecule type" value="Genomic_DNA"/>
</dbReference>
<sequence length="46" mass="4995">GGHAGAKHIEQLRSAKLLDGKGNAILSSSNRNGLFYIDLHKTQDFD</sequence>
<organism evidence="1">
    <name type="scientific">marine sediment metagenome</name>
    <dbReference type="NCBI Taxonomy" id="412755"/>
    <lineage>
        <taxon>unclassified sequences</taxon>
        <taxon>metagenomes</taxon>
        <taxon>ecological metagenomes</taxon>
    </lineage>
</organism>
<gene>
    <name evidence="1" type="ORF">S01H1_21859</name>
</gene>
<name>X0VBQ9_9ZZZZ</name>
<dbReference type="AlphaFoldDB" id="X0VBQ9"/>
<reference evidence="1" key="1">
    <citation type="journal article" date="2014" name="Front. Microbiol.">
        <title>High frequency of phylogenetically diverse reductive dehalogenase-homologous genes in deep subseafloor sedimentary metagenomes.</title>
        <authorList>
            <person name="Kawai M."/>
            <person name="Futagami T."/>
            <person name="Toyoda A."/>
            <person name="Takaki Y."/>
            <person name="Nishi S."/>
            <person name="Hori S."/>
            <person name="Arai W."/>
            <person name="Tsubouchi T."/>
            <person name="Morono Y."/>
            <person name="Uchiyama I."/>
            <person name="Ito T."/>
            <person name="Fujiyama A."/>
            <person name="Inagaki F."/>
            <person name="Takami H."/>
        </authorList>
    </citation>
    <scope>NUCLEOTIDE SEQUENCE</scope>
    <source>
        <strain evidence="1">Expedition CK06-06</strain>
    </source>
</reference>
<evidence type="ECO:0000313" key="1">
    <source>
        <dbReference type="EMBL" id="GAF98020.1"/>
    </source>
</evidence>
<accession>X0VBQ9</accession>